<dbReference type="CDD" id="cd00383">
    <property type="entry name" value="trans_reg_C"/>
    <property type="match status" value="1"/>
</dbReference>
<evidence type="ECO:0000259" key="6">
    <source>
        <dbReference type="PROSITE" id="PS51755"/>
    </source>
</evidence>
<evidence type="ECO:0000313" key="7">
    <source>
        <dbReference type="EMBL" id="MCW6035730.1"/>
    </source>
</evidence>
<dbReference type="CDD" id="cd19935">
    <property type="entry name" value="REC_OmpR_CusR-like"/>
    <property type="match status" value="1"/>
</dbReference>
<dbReference type="NCBIfam" id="TIGR00254">
    <property type="entry name" value="GGDEF"/>
    <property type="match status" value="1"/>
</dbReference>
<dbReference type="InterPro" id="IPR001789">
    <property type="entry name" value="Sig_transdc_resp-reg_receiver"/>
</dbReference>
<feature type="modified residue" description="4-aspartylphosphate" evidence="2">
    <location>
        <position position="51"/>
    </location>
</feature>
<comment type="caution">
    <text evidence="7">The sequence shown here is derived from an EMBL/GenBank/DDBJ whole genome shotgun (WGS) entry which is preliminary data.</text>
</comment>
<name>A0ABT3L2M1_9CYAN</name>
<feature type="modified residue" description="4-aspartylphosphate" evidence="2">
    <location>
        <position position="404"/>
    </location>
</feature>
<dbReference type="Gene3D" id="3.30.70.270">
    <property type="match status" value="1"/>
</dbReference>
<dbReference type="SMART" id="SM00862">
    <property type="entry name" value="Trans_reg_C"/>
    <property type="match status" value="1"/>
</dbReference>
<dbReference type="CDD" id="cd01949">
    <property type="entry name" value="GGDEF"/>
    <property type="match status" value="1"/>
</dbReference>
<evidence type="ECO:0000259" key="5">
    <source>
        <dbReference type="PROSITE" id="PS50887"/>
    </source>
</evidence>
<dbReference type="SMART" id="SM00448">
    <property type="entry name" value="REC"/>
    <property type="match status" value="3"/>
</dbReference>
<dbReference type="Gene3D" id="3.40.50.2300">
    <property type="match status" value="3"/>
</dbReference>
<feature type="domain" description="Response regulatory" evidence="4">
    <location>
        <begin position="480"/>
        <end position="596"/>
    </location>
</feature>
<keyword evidence="2" id="KW-0597">Phosphoprotein</keyword>
<evidence type="ECO:0000259" key="4">
    <source>
        <dbReference type="PROSITE" id="PS50110"/>
    </source>
</evidence>
<dbReference type="InterPro" id="IPR011006">
    <property type="entry name" value="CheY-like_superfamily"/>
</dbReference>
<dbReference type="PROSITE" id="PS50110">
    <property type="entry name" value="RESPONSE_REGULATORY"/>
    <property type="match status" value="3"/>
</dbReference>
<dbReference type="InterPro" id="IPR000160">
    <property type="entry name" value="GGDEF_dom"/>
</dbReference>
<dbReference type="SUPFAM" id="SSF47226">
    <property type="entry name" value="Histidine-containing phosphotransfer domain, HPT domain"/>
    <property type="match status" value="1"/>
</dbReference>
<gene>
    <name evidence="7" type="ORF">K4A83_05510</name>
</gene>
<comment type="caution">
    <text evidence="2">Lacks conserved residue(s) required for the propagation of feature annotation.</text>
</comment>
<feature type="domain" description="GGDEF" evidence="5">
    <location>
        <begin position="650"/>
        <end position="794"/>
    </location>
</feature>
<keyword evidence="8" id="KW-1185">Reference proteome</keyword>
<feature type="domain" description="OmpR/PhoB-type" evidence="6">
    <location>
        <begin position="125"/>
        <end position="224"/>
    </location>
</feature>
<dbReference type="InterPro" id="IPR036388">
    <property type="entry name" value="WH-like_DNA-bd_sf"/>
</dbReference>
<dbReference type="SUPFAM" id="SSF52172">
    <property type="entry name" value="CheY-like"/>
    <property type="match status" value="3"/>
</dbReference>
<dbReference type="Pfam" id="PF01627">
    <property type="entry name" value="Hpt"/>
    <property type="match status" value="1"/>
</dbReference>
<dbReference type="Proteomes" id="UP001526426">
    <property type="component" value="Unassembled WGS sequence"/>
</dbReference>
<dbReference type="InterPro" id="IPR008207">
    <property type="entry name" value="Sig_transdc_His_kin_Hpt_dom"/>
</dbReference>
<dbReference type="InterPro" id="IPR039420">
    <property type="entry name" value="WalR-like"/>
</dbReference>
<feature type="domain" description="Response regulatory" evidence="4">
    <location>
        <begin position="355"/>
        <end position="471"/>
    </location>
</feature>
<dbReference type="InterPro" id="IPR016032">
    <property type="entry name" value="Sig_transdc_resp-reg_C-effctor"/>
</dbReference>
<dbReference type="PROSITE" id="PS50887">
    <property type="entry name" value="GGDEF"/>
    <property type="match status" value="1"/>
</dbReference>
<dbReference type="Pfam" id="PF00990">
    <property type="entry name" value="GGDEF"/>
    <property type="match status" value="1"/>
</dbReference>
<feature type="DNA-binding region" description="OmpR/PhoB-type" evidence="3">
    <location>
        <begin position="125"/>
        <end position="224"/>
    </location>
</feature>
<dbReference type="Pfam" id="PF00486">
    <property type="entry name" value="Trans_reg_C"/>
    <property type="match status" value="1"/>
</dbReference>
<dbReference type="InterPro" id="IPR043128">
    <property type="entry name" value="Rev_trsase/Diguanyl_cyclase"/>
</dbReference>
<dbReference type="Gene3D" id="1.10.10.10">
    <property type="entry name" value="Winged helix-like DNA-binding domain superfamily/Winged helix DNA-binding domain"/>
    <property type="match status" value="1"/>
</dbReference>
<proteinExistence type="predicted"/>
<dbReference type="PANTHER" id="PTHR48111">
    <property type="entry name" value="REGULATOR OF RPOS"/>
    <property type="match status" value="1"/>
</dbReference>
<dbReference type="CDD" id="cd00156">
    <property type="entry name" value="REC"/>
    <property type="match status" value="2"/>
</dbReference>
<feature type="domain" description="Response regulatory" evidence="4">
    <location>
        <begin position="2"/>
        <end position="116"/>
    </location>
</feature>
<organism evidence="7 8">
    <name type="scientific">Spirulina subsalsa FACHB-351</name>
    <dbReference type="NCBI Taxonomy" id="234711"/>
    <lineage>
        <taxon>Bacteria</taxon>
        <taxon>Bacillati</taxon>
        <taxon>Cyanobacteriota</taxon>
        <taxon>Cyanophyceae</taxon>
        <taxon>Spirulinales</taxon>
        <taxon>Spirulinaceae</taxon>
        <taxon>Spirulina</taxon>
    </lineage>
</organism>
<dbReference type="InterPro" id="IPR001867">
    <property type="entry name" value="OmpR/PhoB-type_DNA-bd"/>
</dbReference>
<accession>A0ABT3L2M1</accession>
<dbReference type="InterPro" id="IPR029787">
    <property type="entry name" value="Nucleotide_cyclase"/>
</dbReference>
<dbReference type="SUPFAM" id="SSF46894">
    <property type="entry name" value="C-terminal effector domain of the bipartite response regulators"/>
    <property type="match status" value="1"/>
</dbReference>
<dbReference type="Gene3D" id="1.20.120.160">
    <property type="entry name" value="HPT domain"/>
    <property type="match status" value="1"/>
</dbReference>
<evidence type="ECO:0000256" key="3">
    <source>
        <dbReference type="PROSITE-ProRule" id="PRU01091"/>
    </source>
</evidence>
<dbReference type="Pfam" id="PF00072">
    <property type="entry name" value="Response_reg"/>
    <property type="match status" value="3"/>
</dbReference>
<dbReference type="PANTHER" id="PTHR48111:SF15">
    <property type="entry name" value="OMPR SUBFAMILY"/>
    <property type="match status" value="1"/>
</dbReference>
<evidence type="ECO:0000256" key="2">
    <source>
        <dbReference type="PROSITE-ProRule" id="PRU00169"/>
    </source>
</evidence>
<dbReference type="InterPro" id="IPR036641">
    <property type="entry name" value="HPT_dom_sf"/>
</dbReference>
<dbReference type="RefSeq" id="WP_265263445.1">
    <property type="nucleotide sequence ID" value="NZ_JAIHOM010000019.1"/>
</dbReference>
<dbReference type="PROSITE" id="PS51755">
    <property type="entry name" value="OMPR_PHOB"/>
    <property type="match status" value="1"/>
</dbReference>
<evidence type="ECO:0000256" key="1">
    <source>
        <dbReference type="ARBA" id="ARBA00023125"/>
    </source>
</evidence>
<dbReference type="Gene3D" id="6.10.250.690">
    <property type="match status" value="1"/>
</dbReference>
<evidence type="ECO:0000313" key="8">
    <source>
        <dbReference type="Proteomes" id="UP001526426"/>
    </source>
</evidence>
<dbReference type="EMBL" id="JAIHOM010000019">
    <property type="protein sequence ID" value="MCW6035730.1"/>
    <property type="molecule type" value="Genomic_DNA"/>
</dbReference>
<protein>
    <submittedName>
        <fullName evidence="7">Response regulator</fullName>
    </submittedName>
</protein>
<reference evidence="7 8" key="1">
    <citation type="submission" date="2021-08" db="EMBL/GenBank/DDBJ databases">
        <title>Draft genome sequence of Spirulina subsalsa with high tolerance to salinity and hype-accumulation of phycocyanin.</title>
        <authorList>
            <person name="Pei H."/>
            <person name="Jiang L."/>
        </authorList>
    </citation>
    <scope>NUCLEOTIDE SEQUENCE [LARGE SCALE GENOMIC DNA]</scope>
    <source>
        <strain evidence="7 8">FACHB-351</strain>
    </source>
</reference>
<dbReference type="SUPFAM" id="SSF55073">
    <property type="entry name" value="Nucleotide cyclase"/>
    <property type="match status" value="1"/>
</dbReference>
<dbReference type="SMART" id="SM00267">
    <property type="entry name" value="GGDEF"/>
    <property type="match status" value="1"/>
</dbReference>
<sequence>MKILVVEDDPVTGDFLTRLLTQHHYVIDRATDGRIGLDLASNTDYDLILLDWLIPHLDGLTLCRRLRSSGYQKPILLLTSKASHQDVVAGFEAGADDYVTKPYTPSELLARIRALLRRAAHPLNPKILRWGELCCNPATAEITYQNQLISLTHKEYNLLQLFLENPQRVYSRSAIIDRLWSMDHCPTESAVTTLIKELRRKLRAAGLPIDPIDTLYGLGYRLKPQDTAHPAPNVSSLKTDKLARLVTVLKQYQDSFQEQVQLLDKAAEALKDNTLTKELHEQAKINAHKLAGSLGTFGYPMGSEIARKLEELLDRATPYTALESVYFSNQVAQLKHILCCPPRLDDETGQLPTPLVLVIDDDLNLTSQLMREATQWGVRIETVQTIEEARLWLKQRLPDVILLDLVFSETEQNGLQFLDELTHRLPQIPVLMFTVRGGLGDRLTASRLGAKGFLHKPIALPQIVQTITPLLLPPTSTDAKVMIMDDDPLTLKTLRSLLEPWGLEITSIKHPERFWEILTQTAPDLLILNLEMTVVQSLELCRVVRQDAEWGDLPIIGITDRSQAQAIQEVFAAGVDDFICKPVVGPELVTRVLIRIERIQLQHQLKTLQHHEKQKLQYQARIDGLTQVANRRHFEEYLQQIWLQHHREKESCSLLLGDLDYFKLYNDTYGHLAGDRCLQNVAHLLNSSLNRPGDLLARYGGEEFAIILPKTNLTGAVRVAQRIRDKLKKAEIPHIKSPVCDAAGIPYKQVTMSLGVSSGIPQGNQSLDQWLHIVDQALYEAKIQGRDRFVCLPF</sequence>
<keyword evidence="1 3" id="KW-0238">DNA-binding</keyword>